<protein>
    <recommendedName>
        <fullName evidence="6">Aminotransferase class I/classII large domain-containing protein</fullName>
    </recommendedName>
</protein>
<dbReference type="GeneID" id="11505427"/>
<gene>
    <name evidence="7" type="ORF">MYCTH_2299181</name>
</gene>
<dbReference type="EMBL" id="CP003002">
    <property type="protein sequence ID" value="AEO55403.1"/>
    <property type="molecule type" value="Genomic_DNA"/>
</dbReference>
<dbReference type="Proteomes" id="UP000007322">
    <property type="component" value="Chromosome 1"/>
</dbReference>
<dbReference type="InterPro" id="IPR015421">
    <property type="entry name" value="PyrdxlP-dep_Trfase_major"/>
</dbReference>
<dbReference type="GO" id="GO:0030170">
    <property type="term" value="F:pyridoxal phosphate binding"/>
    <property type="evidence" value="ECO:0007669"/>
    <property type="project" value="InterPro"/>
</dbReference>
<dbReference type="InterPro" id="IPR015424">
    <property type="entry name" value="PyrdxlP-dep_Trfase"/>
</dbReference>
<feature type="compositionally biased region" description="Polar residues" evidence="5">
    <location>
        <begin position="458"/>
        <end position="472"/>
    </location>
</feature>
<dbReference type="Gene3D" id="3.90.1150.10">
    <property type="entry name" value="Aspartate Aminotransferase, domain 1"/>
    <property type="match status" value="1"/>
</dbReference>
<keyword evidence="3" id="KW-0808">Transferase</keyword>
<name>G2Q563_THET4</name>
<dbReference type="Gene3D" id="3.40.640.10">
    <property type="entry name" value="Type I PLP-dependent aspartate aminotransferase-like (Major domain)"/>
    <property type="match status" value="1"/>
</dbReference>
<dbReference type="PANTHER" id="PTHR13693:SF77">
    <property type="entry name" value="8-AMINO-7-OXONONANOATE SYNTHASE"/>
    <property type="match status" value="1"/>
</dbReference>
<organism evidence="7 8">
    <name type="scientific">Thermothelomyces thermophilus (strain ATCC 42464 / BCRC 31852 / DSM 1799)</name>
    <name type="common">Sporotrichum thermophile</name>
    <dbReference type="NCBI Taxonomy" id="573729"/>
    <lineage>
        <taxon>Eukaryota</taxon>
        <taxon>Fungi</taxon>
        <taxon>Dikarya</taxon>
        <taxon>Ascomycota</taxon>
        <taxon>Pezizomycotina</taxon>
        <taxon>Sordariomycetes</taxon>
        <taxon>Sordariomycetidae</taxon>
        <taxon>Sordariales</taxon>
        <taxon>Chaetomiaceae</taxon>
        <taxon>Thermothelomyces</taxon>
    </lineage>
</organism>
<evidence type="ECO:0000256" key="3">
    <source>
        <dbReference type="ARBA" id="ARBA00022679"/>
    </source>
</evidence>
<feature type="region of interest" description="Disordered" evidence="5">
    <location>
        <begin position="450"/>
        <end position="472"/>
    </location>
</feature>
<dbReference type="InParanoid" id="G2Q563"/>
<dbReference type="PANTHER" id="PTHR13693">
    <property type="entry name" value="CLASS II AMINOTRANSFERASE/8-AMINO-7-OXONONANOATE SYNTHASE"/>
    <property type="match status" value="1"/>
</dbReference>
<proteinExistence type="inferred from homology"/>
<dbReference type="AlphaFoldDB" id="G2Q563"/>
<dbReference type="RefSeq" id="XP_003660648.1">
    <property type="nucleotide sequence ID" value="XM_003660600.1"/>
</dbReference>
<dbReference type="GO" id="GO:0016740">
    <property type="term" value="F:transferase activity"/>
    <property type="evidence" value="ECO:0007669"/>
    <property type="project" value="UniProtKB-KW"/>
</dbReference>
<evidence type="ECO:0000256" key="2">
    <source>
        <dbReference type="ARBA" id="ARBA00010008"/>
    </source>
</evidence>
<evidence type="ECO:0000313" key="8">
    <source>
        <dbReference type="Proteomes" id="UP000007322"/>
    </source>
</evidence>
<reference evidence="7 8" key="1">
    <citation type="journal article" date="2011" name="Nat. Biotechnol.">
        <title>Comparative genomic analysis of the thermophilic biomass-degrading fungi Myceliophthora thermophila and Thielavia terrestris.</title>
        <authorList>
            <person name="Berka R.M."/>
            <person name="Grigoriev I.V."/>
            <person name="Otillar R."/>
            <person name="Salamov A."/>
            <person name="Grimwood J."/>
            <person name="Reid I."/>
            <person name="Ishmael N."/>
            <person name="John T."/>
            <person name="Darmond C."/>
            <person name="Moisan M.-C."/>
            <person name="Henrissat B."/>
            <person name="Coutinho P.M."/>
            <person name="Lombard V."/>
            <person name="Natvig D.O."/>
            <person name="Lindquist E."/>
            <person name="Schmutz J."/>
            <person name="Lucas S."/>
            <person name="Harris P."/>
            <person name="Powlowski J."/>
            <person name="Bellemare A."/>
            <person name="Taylor D."/>
            <person name="Butler G."/>
            <person name="de Vries R.P."/>
            <person name="Allijn I.E."/>
            <person name="van den Brink J."/>
            <person name="Ushinsky S."/>
            <person name="Storms R."/>
            <person name="Powell A.J."/>
            <person name="Paulsen I.T."/>
            <person name="Elbourne L.D.H."/>
            <person name="Baker S.E."/>
            <person name="Magnuson J."/>
            <person name="LaBoissiere S."/>
            <person name="Clutterbuck A.J."/>
            <person name="Martinez D."/>
            <person name="Wogulis M."/>
            <person name="de Leon A.L."/>
            <person name="Rey M.W."/>
            <person name="Tsang A."/>
        </authorList>
    </citation>
    <scope>NUCLEOTIDE SEQUENCE [LARGE SCALE GENOMIC DNA]</scope>
    <source>
        <strain evidence="8">ATCC 42464 / BCRC 31852 / DSM 1799</strain>
    </source>
</reference>
<evidence type="ECO:0000313" key="7">
    <source>
        <dbReference type="EMBL" id="AEO55403.1"/>
    </source>
</evidence>
<dbReference type="InterPro" id="IPR015422">
    <property type="entry name" value="PyrdxlP-dep_Trfase_small"/>
</dbReference>
<evidence type="ECO:0000256" key="4">
    <source>
        <dbReference type="ARBA" id="ARBA00022898"/>
    </source>
</evidence>
<dbReference type="SUPFAM" id="SSF53383">
    <property type="entry name" value="PLP-dependent transferases"/>
    <property type="match status" value="1"/>
</dbReference>
<dbReference type="GO" id="GO:0009102">
    <property type="term" value="P:biotin biosynthetic process"/>
    <property type="evidence" value="ECO:0007669"/>
    <property type="project" value="TreeGrafter"/>
</dbReference>
<keyword evidence="4" id="KW-0663">Pyridoxal phosphate</keyword>
<dbReference type="HOGENOM" id="CLU_015846_3_0_1"/>
<dbReference type="InterPro" id="IPR050087">
    <property type="entry name" value="AON_synthase_class-II"/>
</dbReference>
<evidence type="ECO:0000256" key="1">
    <source>
        <dbReference type="ARBA" id="ARBA00001933"/>
    </source>
</evidence>
<comment type="similarity">
    <text evidence="2">Belongs to the class-II pyridoxal-phosphate-dependent aminotransferase family. BioF subfamily.</text>
</comment>
<sequence length="472" mass="51210">MSEVKTSQKSSQGPELRLDHVLASILHRRSSRNQLRRLTTVPHGMADFSSNAYLSLSSQPAVQQAFLARLHAAASTPGSNGSSSLLGSGGSRLLDGNSSYAESLERTIAAFHRAPAGLLFNSAMDANVGLFGCVPQKGDAIVYDELIHASVHDGMRLSRAGKKIPFAHSSVWEVSHPDPNKSPLETVLRSLLHGPDGGLFRSGERNVFIAVEGIYSMDGDVAPLTEIVDCVERYLPRHNGYIVVDEAHSTGIIGDRGRGLVCEQGLEKRVWARVLGFGKAMSCTGGIVLCSSTTREYLINYARTLIYTTAMAFPTLASIETAYDFLATGQAEPLLDNLRLLIQEAHKLFEALCTRENAPAELLRVGRENPRSPIIPIFTPHARSLAGYCQARGFMVRPIVAPTVPKGRERVRVCLHAANTMSEVHGLVEAVGAWLAAWRTGTLTEAETLRQTQREDQATSNSGTTMVTKARL</sequence>
<comment type="cofactor">
    <cofactor evidence="1">
        <name>pyridoxal 5'-phosphate</name>
        <dbReference type="ChEBI" id="CHEBI:597326"/>
    </cofactor>
</comment>
<dbReference type="KEGG" id="mtm:MYCTH_2299181"/>
<dbReference type="Pfam" id="PF00155">
    <property type="entry name" value="Aminotran_1_2"/>
    <property type="match status" value="1"/>
</dbReference>
<evidence type="ECO:0000259" key="6">
    <source>
        <dbReference type="Pfam" id="PF00155"/>
    </source>
</evidence>
<dbReference type="VEuPathDB" id="FungiDB:MYCTH_2299181"/>
<accession>G2Q563</accession>
<dbReference type="eggNOG" id="KOG1359">
    <property type="taxonomic scope" value="Eukaryota"/>
</dbReference>
<evidence type="ECO:0000256" key="5">
    <source>
        <dbReference type="SAM" id="MobiDB-lite"/>
    </source>
</evidence>
<dbReference type="InterPro" id="IPR004839">
    <property type="entry name" value="Aminotransferase_I/II_large"/>
</dbReference>
<dbReference type="STRING" id="573729.G2Q563"/>
<dbReference type="OMA" id="GTHEYCD"/>
<feature type="domain" description="Aminotransferase class I/classII large" evidence="6">
    <location>
        <begin position="46"/>
        <end position="431"/>
    </location>
</feature>
<keyword evidence="8" id="KW-1185">Reference proteome</keyword>
<dbReference type="OrthoDB" id="2382073at2759"/>